<gene>
    <name evidence="2" type="ORF">SteCoe_5300</name>
</gene>
<dbReference type="AlphaFoldDB" id="A0A1R2CSM9"/>
<protein>
    <submittedName>
        <fullName evidence="2">Uncharacterized protein</fullName>
    </submittedName>
</protein>
<feature type="compositionally biased region" description="Basic and acidic residues" evidence="1">
    <location>
        <begin position="357"/>
        <end position="373"/>
    </location>
</feature>
<name>A0A1R2CSM9_9CILI</name>
<dbReference type="EMBL" id="MPUH01000070">
    <property type="protein sequence ID" value="OMJ91985.1"/>
    <property type="molecule type" value="Genomic_DNA"/>
</dbReference>
<evidence type="ECO:0000256" key="1">
    <source>
        <dbReference type="SAM" id="MobiDB-lite"/>
    </source>
</evidence>
<comment type="caution">
    <text evidence="2">The sequence shown here is derived from an EMBL/GenBank/DDBJ whole genome shotgun (WGS) entry which is preliminary data.</text>
</comment>
<accession>A0A1R2CSM9</accession>
<evidence type="ECO:0000313" key="2">
    <source>
        <dbReference type="EMBL" id="OMJ91985.1"/>
    </source>
</evidence>
<dbReference type="Proteomes" id="UP000187209">
    <property type="component" value="Unassembled WGS sequence"/>
</dbReference>
<sequence length="564" mass="66047">MEQILSLFLKDKNDFFKDLLNGQTEINTLTIGLTFSCSHSESISATLLLTSLEKIMQKTQEESIRNLCLIKFFQILSAYLYSSTNYEPHLCDQFVFFSNFLPDRQFSSSSIEVVSHDFSQAYKNLFRIYAGTDYMLGLYKAVNKNQDLLQKKSGIFNRSIQESMEKIARTHDLEDFRGFLAALEGFFDIVIQYEKQETEDLLEYVAWKTKRNIKKIIDQGLGEWLSRVLYNYYTIFNENIRLELDTLVKWKGCDDKSLSENIRLDKIEEKKVLETDEKFVCDEKKNQMKEEKDLGKGKIGGIKIVQKPYTESDMGVYIKKGGNEEKKKVYDEERKNDGKKYQDFVDKKESFGGNYVKKNDASGEKLQKDDEGNKGNIENLAKDDIDNTWVGQGKNQIKIPLKLYTDDDFPQGNIVKKDKKEQSPKNNEENIKKQIRIIINTNKNVWDDKETLDFSEIENKFLDIKNESLNFARSLFFVIRTMIEEDDLSKYRPFWKSVMKVLDGFMIDHNVKTIKNLICDIPSVTKEEYKYNKPIRGRNQGRNRYRVLDRHGCNNQHAHENKLD</sequence>
<reference evidence="2 3" key="1">
    <citation type="submission" date="2016-11" db="EMBL/GenBank/DDBJ databases">
        <title>The macronuclear genome of Stentor coeruleus: a giant cell with tiny introns.</title>
        <authorList>
            <person name="Slabodnick M."/>
            <person name="Ruby J.G."/>
            <person name="Reiff S.B."/>
            <person name="Swart E.C."/>
            <person name="Gosai S."/>
            <person name="Prabakaran S."/>
            <person name="Witkowska E."/>
            <person name="Larue G.E."/>
            <person name="Fisher S."/>
            <person name="Freeman R.M."/>
            <person name="Gunawardena J."/>
            <person name="Chu W."/>
            <person name="Stover N.A."/>
            <person name="Gregory B.D."/>
            <person name="Nowacki M."/>
            <person name="Derisi J."/>
            <person name="Roy S.W."/>
            <person name="Marshall W.F."/>
            <person name="Sood P."/>
        </authorList>
    </citation>
    <scope>NUCLEOTIDE SEQUENCE [LARGE SCALE GENOMIC DNA]</scope>
    <source>
        <strain evidence="2">WM001</strain>
    </source>
</reference>
<evidence type="ECO:0000313" key="3">
    <source>
        <dbReference type="Proteomes" id="UP000187209"/>
    </source>
</evidence>
<feature type="region of interest" description="Disordered" evidence="1">
    <location>
        <begin position="355"/>
        <end position="375"/>
    </location>
</feature>
<organism evidence="2 3">
    <name type="scientific">Stentor coeruleus</name>
    <dbReference type="NCBI Taxonomy" id="5963"/>
    <lineage>
        <taxon>Eukaryota</taxon>
        <taxon>Sar</taxon>
        <taxon>Alveolata</taxon>
        <taxon>Ciliophora</taxon>
        <taxon>Postciliodesmatophora</taxon>
        <taxon>Heterotrichea</taxon>
        <taxon>Heterotrichida</taxon>
        <taxon>Stentoridae</taxon>
        <taxon>Stentor</taxon>
    </lineage>
</organism>
<proteinExistence type="predicted"/>
<keyword evidence="3" id="KW-1185">Reference proteome</keyword>